<keyword evidence="2" id="KW-1185">Reference proteome</keyword>
<name>A0ABR2NZ12_9ROSI</name>
<dbReference type="EMBL" id="JBBPBN010000089">
    <property type="protein sequence ID" value="KAK8981416.1"/>
    <property type="molecule type" value="Genomic_DNA"/>
</dbReference>
<sequence>MWQKSAEEKPSVFFPSFSHSFLDSTSKSNIDSSSVFVTFPPLLKENYFLSDLAVQYDCLNFLLIFNYCRRIFPLVAGSLFPRFLGLTGEVAGVF</sequence>
<evidence type="ECO:0000313" key="1">
    <source>
        <dbReference type="EMBL" id="KAK8981416.1"/>
    </source>
</evidence>
<comment type="caution">
    <text evidence="1">The sequence shown here is derived from an EMBL/GenBank/DDBJ whole genome shotgun (WGS) entry which is preliminary data.</text>
</comment>
<reference evidence="1 2" key="1">
    <citation type="journal article" date="2024" name="G3 (Bethesda)">
        <title>Genome assembly of Hibiscus sabdariffa L. provides insights into metabolisms of medicinal natural products.</title>
        <authorList>
            <person name="Kim T."/>
        </authorList>
    </citation>
    <scope>NUCLEOTIDE SEQUENCE [LARGE SCALE GENOMIC DNA]</scope>
    <source>
        <strain evidence="1">TK-2024</strain>
        <tissue evidence="1">Old leaves</tissue>
    </source>
</reference>
<evidence type="ECO:0000313" key="2">
    <source>
        <dbReference type="Proteomes" id="UP001396334"/>
    </source>
</evidence>
<gene>
    <name evidence="1" type="ORF">V6N11_027838</name>
</gene>
<proteinExistence type="predicted"/>
<protein>
    <submittedName>
        <fullName evidence="1">Uncharacterized protein</fullName>
    </submittedName>
</protein>
<accession>A0ABR2NZ12</accession>
<organism evidence="1 2">
    <name type="scientific">Hibiscus sabdariffa</name>
    <name type="common">roselle</name>
    <dbReference type="NCBI Taxonomy" id="183260"/>
    <lineage>
        <taxon>Eukaryota</taxon>
        <taxon>Viridiplantae</taxon>
        <taxon>Streptophyta</taxon>
        <taxon>Embryophyta</taxon>
        <taxon>Tracheophyta</taxon>
        <taxon>Spermatophyta</taxon>
        <taxon>Magnoliopsida</taxon>
        <taxon>eudicotyledons</taxon>
        <taxon>Gunneridae</taxon>
        <taxon>Pentapetalae</taxon>
        <taxon>rosids</taxon>
        <taxon>malvids</taxon>
        <taxon>Malvales</taxon>
        <taxon>Malvaceae</taxon>
        <taxon>Malvoideae</taxon>
        <taxon>Hibiscus</taxon>
    </lineage>
</organism>
<dbReference type="Proteomes" id="UP001396334">
    <property type="component" value="Unassembled WGS sequence"/>
</dbReference>